<proteinExistence type="predicted"/>
<gene>
    <name evidence="1" type="ORF">O6H91_02G148600</name>
</gene>
<reference evidence="2" key="1">
    <citation type="journal article" date="2024" name="Proc. Natl. Acad. Sci. U.S.A.">
        <title>Extraordinary preservation of gene collinearity over three hundred million years revealed in homosporous lycophytes.</title>
        <authorList>
            <person name="Li C."/>
            <person name="Wickell D."/>
            <person name="Kuo L.Y."/>
            <person name="Chen X."/>
            <person name="Nie B."/>
            <person name="Liao X."/>
            <person name="Peng D."/>
            <person name="Ji J."/>
            <person name="Jenkins J."/>
            <person name="Williams M."/>
            <person name="Shu S."/>
            <person name="Plott C."/>
            <person name="Barry K."/>
            <person name="Rajasekar S."/>
            <person name="Grimwood J."/>
            <person name="Han X."/>
            <person name="Sun S."/>
            <person name="Hou Z."/>
            <person name="He W."/>
            <person name="Dai G."/>
            <person name="Sun C."/>
            <person name="Schmutz J."/>
            <person name="Leebens-Mack J.H."/>
            <person name="Li F.W."/>
            <person name="Wang L."/>
        </authorList>
    </citation>
    <scope>NUCLEOTIDE SEQUENCE [LARGE SCALE GENOMIC DNA]</scope>
    <source>
        <strain evidence="2">cv. PW_Plant_1</strain>
    </source>
</reference>
<sequence>MGKGGKIAFWVLGASIAPVSADLGLHRYCPNLFGPPSHLSQPIGASIAAVPGFCASIAAVPRFCGSIAAAFQLLIFGLNRFLQPIASGIATFSADFKGKMGVFSEGPPTPVQRYCSDGQRTVV</sequence>
<name>A0ACC2EM27_DIPCM</name>
<comment type="caution">
    <text evidence="1">The sequence shown here is derived from an EMBL/GenBank/DDBJ whole genome shotgun (WGS) entry which is preliminary data.</text>
</comment>
<keyword evidence="2" id="KW-1185">Reference proteome</keyword>
<dbReference type="Proteomes" id="UP001162992">
    <property type="component" value="Chromosome 2"/>
</dbReference>
<accession>A0ACC2EM27</accession>
<organism evidence="1 2">
    <name type="scientific">Diphasiastrum complanatum</name>
    <name type="common">Issler's clubmoss</name>
    <name type="synonym">Lycopodium complanatum</name>
    <dbReference type="NCBI Taxonomy" id="34168"/>
    <lineage>
        <taxon>Eukaryota</taxon>
        <taxon>Viridiplantae</taxon>
        <taxon>Streptophyta</taxon>
        <taxon>Embryophyta</taxon>
        <taxon>Tracheophyta</taxon>
        <taxon>Lycopodiopsida</taxon>
        <taxon>Lycopodiales</taxon>
        <taxon>Lycopodiaceae</taxon>
        <taxon>Lycopodioideae</taxon>
        <taxon>Diphasiastrum</taxon>
    </lineage>
</organism>
<dbReference type="EMBL" id="CM055093">
    <property type="protein sequence ID" value="KAJ7567456.1"/>
    <property type="molecule type" value="Genomic_DNA"/>
</dbReference>
<evidence type="ECO:0000313" key="1">
    <source>
        <dbReference type="EMBL" id="KAJ7567456.1"/>
    </source>
</evidence>
<evidence type="ECO:0000313" key="2">
    <source>
        <dbReference type="Proteomes" id="UP001162992"/>
    </source>
</evidence>
<protein>
    <submittedName>
        <fullName evidence="1">Uncharacterized protein</fullName>
    </submittedName>
</protein>